<dbReference type="KEGG" id="fcy:FRACYDRAFT_261242"/>
<dbReference type="EMBL" id="KV784358">
    <property type="protein sequence ID" value="OEU16446.1"/>
    <property type="molecule type" value="Genomic_DNA"/>
</dbReference>
<feature type="compositionally biased region" description="Low complexity" evidence="1">
    <location>
        <begin position="91"/>
        <end position="100"/>
    </location>
</feature>
<dbReference type="OrthoDB" id="49100at2759"/>
<proteinExistence type="predicted"/>
<feature type="compositionally biased region" description="Basic residues" evidence="1">
    <location>
        <begin position="132"/>
        <end position="142"/>
    </location>
</feature>
<feature type="compositionally biased region" description="Basic residues" evidence="1">
    <location>
        <begin position="101"/>
        <end position="111"/>
    </location>
</feature>
<feature type="region of interest" description="Disordered" evidence="1">
    <location>
        <begin position="39"/>
        <end position="146"/>
    </location>
</feature>
<sequence>MDAGALDDLDLDDMFNDDGDMLFEGLDIELDGAMGDIISNEKNNNNETPHDIPLVTVAPPRTTTNKRAGGPRTKRTNPMVEKANDEKGNKSTETTRTSTNTKRRKTKRKSKAPAAFGDDDDDGPVVVEEQPKKKRKSTKTKKGTVTTEAAATVIATATTKKRKKKSGDVLPASMSNLAHTTASTGIVGTASTLPTTTSVVAAAGQFGGRVKKNGTTKIKRKIKKSYIDGTSEHPAPGPPPLLIKFPKAEPTFGGLKPSKQFFYPFLDGVPIESSMPKRKAYPVLDRYTSQLTSTIVNTTKPEGPNTPPVRVTEDHPIFKLMLETYEEDGKPKFPSDKRIALLKGVSLLRKMIDKSDKNDLVRDIVGICGLLTREYNFLKTTLDNMKSWCRDEFDDEKYNETYNPPIEQPKVSKWKYPVVRVKIACNGYKEPKNSHPLFAILPTMVVAEGFIIKPMPSSTVIAAPKLPVMMELKKVTSATVSSTPFSIVAATPFSTASSTATKSSTITTKKKRKDKVVDKTKLKVPPVAPQAPDPPLPKTYAESSPISRRQQIVERVSQLALELENSQQRENMFGRLEYIPDEEPALNTTRMWEWLQSSGFHSKAPSSKRLAAIKSPEIHSRVQFHNLDYADLSELSIEERTFIHVSNAGLIKKSLYPKVKFVASNAANNDDHERDEINLGNVIGEMSTDLTRITSTNNTRISFLETMTSDADAYYCKQVEEEQAALMVKCQSLLKRNKEKEKKAKQKNADNLNLPW</sequence>
<feature type="region of interest" description="Disordered" evidence="1">
    <location>
        <begin position="498"/>
        <end position="547"/>
    </location>
</feature>
<reference evidence="2 3" key="1">
    <citation type="submission" date="2016-09" db="EMBL/GenBank/DDBJ databases">
        <title>Extensive genetic diversity and differential bi-allelic expression allows diatom success in the polar Southern Ocean.</title>
        <authorList>
            <consortium name="DOE Joint Genome Institute"/>
            <person name="Mock T."/>
            <person name="Otillar R.P."/>
            <person name="Strauss J."/>
            <person name="Dupont C."/>
            <person name="Frickenhaus S."/>
            <person name="Maumus F."/>
            <person name="Mcmullan M."/>
            <person name="Sanges R."/>
            <person name="Schmutz J."/>
            <person name="Toseland A."/>
            <person name="Valas R."/>
            <person name="Veluchamy A."/>
            <person name="Ward B.J."/>
            <person name="Allen A."/>
            <person name="Barry K."/>
            <person name="Falciatore A."/>
            <person name="Ferrante M."/>
            <person name="Fortunato A.E."/>
            <person name="Gloeckner G."/>
            <person name="Gruber A."/>
            <person name="Hipkin R."/>
            <person name="Janech M."/>
            <person name="Kroth P."/>
            <person name="Leese F."/>
            <person name="Lindquist E."/>
            <person name="Lyon B.R."/>
            <person name="Martin J."/>
            <person name="Mayer C."/>
            <person name="Parker M."/>
            <person name="Quesneville H."/>
            <person name="Raymond J."/>
            <person name="Uhlig C."/>
            <person name="Valentin K.U."/>
            <person name="Worden A.Z."/>
            <person name="Armbrust E.V."/>
            <person name="Bowler C."/>
            <person name="Green B."/>
            <person name="Moulton V."/>
            <person name="Van Oosterhout C."/>
            <person name="Grigoriev I."/>
        </authorList>
    </citation>
    <scope>NUCLEOTIDE SEQUENCE [LARGE SCALE GENOMIC DNA]</scope>
    <source>
        <strain evidence="2 3">CCMP1102</strain>
    </source>
</reference>
<feature type="compositionally biased region" description="Pro residues" evidence="1">
    <location>
        <begin position="526"/>
        <end position="537"/>
    </location>
</feature>
<keyword evidence="3" id="KW-1185">Reference proteome</keyword>
<protein>
    <submittedName>
        <fullName evidence="2">Uncharacterized protein</fullName>
    </submittedName>
</protein>
<dbReference type="InParanoid" id="A0A1E7FE81"/>
<evidence type="ECO:0000313" key="3">
    <source>
        <dbReference type="Proteomes" id="UP000095751"/>
    </source>
</evidence>
<dbReference type="AlphaFoldDB" id="A0A1E7FE81"/>
<evidence type="ECO:0000256" key="1">
    <source>
        <dbReference type="SAM" id="MobiDB-lite"/>
    </source>
</evidence>
<organism evidence="2 3">
    <name type="scientific">Fragilariopsis cylindrus CCMP1102</name>
    <dbReference type="NCBI Taxonomy" id="635003"/>
    <lineage>
        <taxon>Eukaryota</taxon>
        <taxon>Sar</taxon>
        <taxon>Stramenopiles</taxon>
        <taxon>Ochrophyta</taxon>
        <taxon>Bacillariophyta</taxon>
        <taxon>Bacillariophyceae</taxon>
        <taxon>Bacillariophycidae</taxon>
        <taxon>Bacillariales</taxon>
        <taxon>Bacillariaceae</taxon>
        <taxon>Fragilariopsis</taxon>
    </lineage>
</organism>
<name>A0A1E7FE81_9STRA</name>
<dbReference type="Proteomes" id="UP000095751">
    <property type="component" value="Unassembled WGS sequence"/>
</dbReference>
<feature type="compositionally biased region" description="Low complexity" evidence="1">
    <location>
        <begin position="498"/>
        <end position="507"/>
    </location>
</feature>
<accession>A0A1E7FE81</accession>
<evidence type="ECO:0000313" key="2">
    <source>
        <dbReference type="EMBL" id="OEU16446.1"/>
    </source>
</evidence>
<gene>
    <name evidence="2" type="ORF">FRACYDRAFT_261242</name>
</gene>